<keyword evidence="2" id="KW-1133">Transmembrane helix</keyword>
<evidence type="ECO:0000256" key="1">
    <source>
        <dbReference type="SAM" id="MobiDB-lite"/>
    </source>
</evidence>
<evidence type="ECO:0000313" key="3">
    <source>
        <dbReference type="EMBL" id="MCF3945113.1"/>
    </source>
</evidence>
<name>A0ABS9DQT8_9PROT</name>
<dbReference type="Proteomes" id="UP001521209">
    <property type="component" value="Unassembled WGS sequence"/>
</dbReference>
<evidence type="ECO:0000256" key="2">
    <source>
        <dbReference type="SAM" id="Phobius"/>
    </source>
</evidence>
<feature type="region of interest" description="Disordered" evidence="1">
    <location>
        <begin position="1"/>
        <end position="24"/>
    </location>
</feature>
<evidence type="ECO:0000313" key="4">
    <source>
        <dbReference type="Proteomes" id="UP001521209"/>
    </source>
</evidence>
<keyword evidence="2" id="KW-0812">Transmembrane</keyword>
<proteinExistence type="predicted"/>
<keyword evidence="4" id="KW-1185">Reference proteome</keyword>
<reference evidence="3 4" key="1">
    <citation type="submission" date="2022-01" db="EMBL/GenBank/DDBJ databases">
        <authorList>
            <person name="Won M."/>
            <person name="Kim S.-J."/>
            <person name="Kwon S.-W."/>
        </authorList>
    </citation>
    <scope>NUCLEOTIDE SEQUENCE [LARGE SCALE GENOMIC DNA]</scope>
    <source>
        <strain evidence="3 4">KCTC 23505</strain>
    </source>
</reference>
<feature type="compositionally biased region" description="Basic and acidic residues" evidence="1">
    <location>
        <begin position="1"/>
        <end position="12"/>
    </location>
</feature>
<accession>A0ABS9DQT8</accession>
<gene>
    <name evidence="3" type="ORF">L2A60_00225</name>
</gene>
<feature type="transmembrane region" description="Helical" evidence="2">
    <location>
        <begin position="37"/>
        <end position="62"/>
    </location>
</feature>
<dbReference type="RefSeq" id="WP_235702354.1">
    <property type="nucleotide sequence ID" value="NZ_JAKGBZ010000001.1"/>
</dbReference>
<comment type="caution">
    <text evidence="3">The sequence shown here is derived from an EMBL/GenBank/DDBJ whole genome shotgun (WGS) entry which is preliminary data.</text>
</comment>
<sequence>MTEKLVKYRTPEEPPPSWSPGALAAPEAPREVRLARLAMLAGPVIGFALAAMLVVSFALALAGGAGDAATGGRHAATATHTAIFVL</sequence>
<keyword evidence="2" id="KW-0472">Membrane</keyword>
<protein>
    <submittedName>
        <fullName evidence="3">Uncharacterized protein</fullName>
    </submittedName>
</protein>
<organism evidence="3 4">
    <name type="scientific">Acidiphilium iwatense</name>
    <dbReference type="NCBI Taxonomy" id="768198"/>
    <lineage>
        <taxon>Bacteria</taxon>
        <taxon>Pseudomonadati</taxon>
        <taxon>Pseudomonadota</taxon>
        <taxon>Alphaproteobacteria</taxon>
        <taxon>Acetobacterales</taxon>
        <taxon>Acidocellaceae</taxon>
        <taxon>Acidiphilium</taxon>
    </lineage>
</organism>
<dbReference type="EMBL" id="JAKGBZ010000001">
    <property type="protein sequence ID" value="MCF3945113.1"/>
    <property type="molecule type" value="Genomic_DNA"/>
</dbReference>